<dbReference type="Gene3D" id="1.25.40.10">
    <property type="entry name" value="Tetratricopeptide repeat domain"/>
    <property type="match status" value="1"/>
</dbReference>
<evidence type="ECO:0000256" key="7">
    <source>
        <dbReference type="SAM" id="SignalP"/>
    </source>
</evidence>
<dbReference type="PROSITE" id="PS50109">
    <property type="entry name" value="HIS_KIN"/>
    <property type="match status" value="1"/>
</dbReference>
<dbReference type="Gene3D" id="3.30.565.10">
    <property type="entry name" value="Histidine kinase-like ATPase, C-terminal domain"/>
    <property type="match status" value="1"/>
</dbReference>
<dbReference type="SUPFAM" id="SSF52172">
    <property type="entry name" value="CheY-like"/>
    <property type="match status" value="1"/>
</dbReference>
<dbReference type="SUPFAM" id="SSF55874">
    <property type="entry name" value="ATPase domain of HSP90 chaperone/DNA topoisomerase II/histidine kinase"/>
    <property type="match status" value="1"/>
</dbReference>
<feature type="signal peptide" evidence="7">
    <location>
        <begin position="1"/>
        <end position="28"/>
    </location>
</feature>
<dbReference type="InterPro" id="IPR011990">
    <property type="entry name" value="TPR-like_helical_dom_sf"/>
</dbReference>
<dbReference type="SUPFAM" id="SSF48452">
    <property type="entry name" value="TPR-like"/>
    <property type="match status" value="1"/>
</dbReference>
<dbReference type="InterPro" id="IPR003594">
    <property type="entry name" value="HATPase_dom"/>
</dbReference>
<dbReference type="PRINTS" id="PR00344">
    <property type="entry name" value="BCTRLSENSOR"/>
</dbReference>
<dbReference type="PROSITE" id="PS50110">
    <property type="entry name" value="RESPONSE_REGULATORY"/>
    <property type="match status" value="1"/>
</dbReference>
<dbReference type="SMART" id="SM00448">
    <property type="entry name" value="REC"/>
    <property type="match status" value="1"/>
</dbReference>
<dbReference type="Pfam" id="PF02518">
    <property type="entry name" value="HATPase_c"/>
    <property type="match status" value="1"/>
</dbReference>
<dbReference type="GO" id="GO:0016301">
    <property type="term" value="F:kinase activity"/>
    <property type="evidence" value="ECO:0007669"/>
    <property type="project" value="UniProtKB-KW"/>
</dbReference>
<feature type="domain" description="Response regulatory" evidence="9">
    <location>
        <begin position="721"/>
        <end position="837"/>
    </location>
</feature>
<dbReference type="InterPro" id="IPR004358">
    <property type="entry name" value="Sig_transdc_His_kin-like_C"/>
</dbReference>
<protein>
    <recommendedName>
        <fullName evidence="2">histidine kinase</fullName>
        <ecNumber evidence="2">2.7.13.3</ecNumber>
    </recommendedName>
</protein>
<reference evidence="10 11" key="1">
    <citation type="submission" date="2020-10" db="EMBL/GenBank/DDBJ databases">
        <title>Draft genome of Ramlibacter aquaticus LMG 30558.</title>
        <authorList>
            <person name="Props R."/>
        </authorList>
    </citation>
    <scope>NUCLEOTIDE SEQUENCE [LARGE SCALE GENOMIC DNA]</scope>
    <source>
        <strain evidence="10 11">LMG 30558</strain>
    </source>
</reference>
<feature type="chain" id="PRO_5047327997" description="histidine kinase" evidence="7">
    <location>
        <begin position="29"/>
        <end position="855"/>
    </location>
</feature>
<keyword evidence="11" id="KW-1185">Reference proteome</keyword>
<evidence type="ECO:0000259" key="8">
    <source>
        <dbReference type="PROSITE" id="PS50109"/>
    </source>
</evidence>
<evidence type="ECO:0000256" key="3">
    <source>
        <dbReference type="ARBA" id="ARBA00022553"/>
    </source>
</evidence>
<dbReference type="Pfam" id="PF00512">
    <property type="entry name" value="HisKA"/>
    <property type="match status" value="1"/>
</dbReference>
<dbReference type="InterPro" id="IPR005467">
    <property type="entry name" value="His_kinase_dom"/>
</dbReference>
<evidence type="ECO:0000313" key="10">
    <source>
        <dbReference type="EMBL" id="MBE7940526.1"/>
    </source>
</evidence>
<comment type="catalytic activity">
    <reaction evidence="1">
        <text>ATP + protein L-histidine = ADP + protein N-phospho-L-histidine.</text>
        <dbReference type="EC" id="2.7.13.3"/>
    </reaction>
</comment>
<evidence type="ECO:0000256" key="2">
    <source>
        <dbReference type="ARBA" id="ARBA00012438"/>
    </source>
</evidence>
<dbReference type="Gene3D" id="3.40.50.2300">
    <property type="match status" value="1"/>
</dbReference>
<evidence type="ECO:0000256" key="5">
    <source>
        <dbReference type="ARBA" id="ARBA00022777"/>
    </source>
</evidence>
<keyword evidence="3 6" id="KW-0597">Phosphoprotein</keyword>
<evidence type="ECO:0000256" key="1">
    <source>
        <dbReference type="ARBA" id="ARBA00000085"/>
    </source>
</evidence>
<dbReference type="Gene3D" id="1.10.287.130">
    <property type="match status" value="1"/>
</dbReference>
<dbReference type="InterPro" id="IPR003661">
    <property type="entry name" value="HisK_dim/P_dom"/>
</dbReference>
<sequence>MPSISCVLRHAARLAACTAAGAWLLAHAAEPAPMVDAEWRAWRMQVLQRAYADAPALARESTSRYAAALAAGDLHGRVRAASSLWAAKAAGPEYEPGELGPQADATLAAVRASGDSRLLFDILDVQANLALARLDLDRADAVVAEQEGLVRQLGDPARTVETLQSRGFVASLRGDLAGSLAVYQQALDSAVDDLHRANLLLAMAGSAEWLQSDPDSRNRRIQWVRHALELAPPERYPYFGIQANYRIVQLLRLSNPALAVETARQGLALALRTMGPREPAAVFRLALARALLAANQPDEAIAASREALPHVEEPEFRNGAYGLLALAYAQKAQPREAMAWLARSEQLMAGPLKGWARGQEDLELLRSQVAAALGQWQPAYAAATRARELADQNLRQAASRQAQFLEARFDARIRERENEFLRAQQATQETGRQLLSLGLAAAFLAALGFGLLAVRQARQKRTLQRLGAEVEQQNRALQAVHDSRTRLLAAACHDLRQPAHALGLLAELAAGAPDALEREHKLDGIRRCSGSLTDMLGTLMDLTRLEGRNYEPQQAPLSLDDLVHDAQLQFSALAAQKGLRLQTLPCGLWVRSDRHLLRRILLNLVSNAVRYTRSGGVTVAVRPLAPGRVVLEVRDTGPGIPADRLPEVFGEFVRLDSKVEEGLGIGLPIVQRAATLLSHPLHVSSDLGVGSCFGVELPLCDAQTEAPPGRAAPLGTAQHQRVLLLDDDAESLAASAALMRQWGFDVRVAPDAAQAEALALREGGAPDLLVTDLHIEGGMDGLQAVERLRQRWPGLRALLVTGDLDAQVVSRAAALGVPVGYKPLSPGRLRARVRDALAQPVGPLQAQDSAGMPLR</sequence>
<organism evidence="10 11">
    <name type="scientific">Ramlibacter aquaticus</name>
    <dbReference type="NCBI Taxonomy" id="2780094"/>
    <lineage>
        <taxon>Bacteria</taxon>
        <taxon>Pseudomonadati</taxon>
        <taxon>Pseudomonadota</taxon>
        <taxon>Betaproteobacteria</taxon>
        <taxon>Burkholderiales</taxon>
        <taxon>Comamonadaceae</taxon>
        <taxon>Ramlibacter</taxon>
    </lineage>
</organism>
<dbReference type="EC" id="2.7.13.3" evidence="2"/>
<comment type="caution">
    <text evidence="10">The sequence shown here is derived from an EMBL/GenBank/DDBJ whole genome shotgun (WGS) entry which is preliminary data.</text>
</comment>
<accession>A0ABR9SDU9</accession>
<keyword evidence="5 10" id="KW-0418">Kinase</keyword>
<gene>
    <name evidence="10" type="ORF">IM725_08090</name>
</gene>
<dbReference type="Proteomes" id="UP000715965">
    <property type="component" value="Unassembled WGS sequence"/>
</dbReference>
<dbReference type="InterPro" id="IPR036890">
    <property type="entry name" value="HATPase_C_sf"/>
</dbReference>
<dbReference type="Pfam" id="PF00072">
    <property type="entry name" value="Response_reg"/>
    <property type="match status" value="1"/>
</dbReference>
<dbReference type="PANTHER" id="PTHR43047:SF9">
    <property type="entry name" value="HISTIDINE KINASE"/>
    <property type="match status" value="1"/>
</dbReference>
<feature type="domain" description="Histidine kinase" evidence="8">
    <location>
        <begin position="490"/>
        <end position="701"/>
    </location>
</feature>
<dbReference type="CDD" id="cd00156">
    <property type="entry name" value="REC"/>
    <property type="match status" value="1"/>
</dbReference>
<dbReference type="SMART" id="SM00387">
    <property type="entry name" value="HATPase_c"/>
    <property type="match status" value="1"/>
</dbReference>
<keyword evidence="4" id="KW-0808">Transferase</keyword>
<proteinExistence type="predicted"/>
<dbReference type="RefSeq" id="WP_193780068.1">
    <property type="nucleotide sequence ID" value="NZ_JADDOJ010000024.1"/>
</dbReference>
<dbReference type="EMBL" id="JADDOJ010000024">
    <property type="protein sequence ID" value="MBE7940526.1"/>
    <property type="molecule type" value="Genomic_DNA"/>
</dbReference>
<evidence type="ECO:0000256" key="6">
    <source>
        <dbReference type="PROSITE-ProRule" id="PRU00169"/>
    </source>
</evidence>
<dbReference type="SMART" id="SM00388">
    <property type="entry name" value="HisKA"/>
    <property type="match status" value="1"/>
</dbReference>
<dbReference type="InterPro" id="IPR001789">
    <property type="entry name" value="Sig_transdc_resp-reg_receiver"/>
</dbReference>
<name>A0ABR9SDU9_9BURK</name>
<dbReference type="InterPro" id="IPR036097">
    <property type="entry name" value="HisK_dim/P_sf"/>
</dbReference>
<feature type="modified residue" description="4-aspartylphosphate" evidence="6">
    <location>
        <position position="772"/>
    </location>
</feature>
<evidence type="ECO:0000259" key="9">
    <source>
        <dbReference type="PROSITE" id="PS50110"/>
    </source>
</evidence>
<evidence type="ECO:0000256" key="4">
    <source>
        <dbReference type="ARBA" id="ARBA00022679"/>
    </source>
</evidence>
<dbReference type="PANTHER" id="PTHR43047">
    <property type="entry name" value="TWO-COMPONENT HISTIDINE PROTEIN KINASE"/>
    <property type="match status" value="1"/>
</dbReference>
<dbReference type="SUPFAM" id="SSF47384">
    <property type="entry name" value="Homodimeric domain of signal transducing histidine kinase"/>
    <property type="match status" value="1"/>
</dbReference>
<dbReference type="InterPro" id="IPR011006">
    <property type="entry name" value="CheY-like_superfamily"/>
</dbReference>
<keyword evidence="7" id="KW-0732">Signal</keyword>
<evidence type="ECO:0000313" key="11">
    <source>
        <dbReference type="Proteomes" id="UP000715965"/>
    </source>
</evidence>